<sequence>MLLKKGTFAQPAEAAWRGGLLVGATSPAVCAACARRGASADPGCAPNLSSKSYQKSSPWNASVGMQTALFAIDFTSGPEMKPWDHTHGYATAQGVMRVSGVTLAGFDGPGACGGEGVFALGNHQFAPDASHPHFFSEMNVVGVAAPAMFHLIAPDPDWRNENDCGDAVFTRGDGSALPLNCAGPRHSYFRDVDGTLLGAGPGSTVLGRFDSAHYATLQDQGPGAVPGPCQWSEDFTAYVCRRGATTTDLNSGWLPSPMPPAGIWGDPQLFVLESRDPDSEDRNFSPVIAEAGGVSDILVAAMDQGWCFAYTCQKRLSTFWMTAPMGQELSINFTGTPSKVFRLWLPYADAGTEAVFKINMLQTPNR</sequence>
<dbReference type="GeneID" id="25728482"/>
<accession>A0A0D2K9C2</accession>
<keyword evidence="1" id="KW-0732">Signal</keyword>
<evidence type="ECO:0000313" key="2">
    <source>
        <dbReference type="EMBL" id="KIZ06823.1"/>
    </source>
</evidence>
<dbReference type="AlphaFoldDB" id="A0A0D2K9C2"/>
<keyword evidence="3" id="KW-1185">Reference proteome</keyword>
<evidence type="ECO:0000313" key="3">
    <source>
        <dbReference type="Proteomes" id="UP000054498"/>
    </source>
</evidence>
<dbReference type="EMBL" id="KK100326">
    <property type="protein sequence ID" value="KIZ06823.1"/>
    <property type="molecule type" value="Genomic_DNA"/>
</dbReference>
<dbReference type="KEGG" id="mng:MNEG_1124"/>
<dbReference type="InterPro" id="IPR052387">
    <property type="entry name" value="Fibrocystin"/>
</dbReference>
<gene>
    <name evidence="2" type="ORF">MNEG_1124</name>
</gene>
<dbReference type="OrthoDB" id="547736at2759"/>
<reference evidence="2 3" key="1">
    <citation type="journal article" date="2013" name="BMC Genomics">
        <title>Reconstruction of the lipid metabolism for the microalga Monoraphidium neglectum from its genome sequence reveals characteristics suitable for biofuel production.</title>
        <authorList>
            <person name="Bogen C."/>
            <person name="Al-Dilaimi A."/>
            <person name="Albersmeier A."/>
            <person name="Wichmann J."/>
            <person name="Grundmann M."/>
            <person name="Rupp O."/>
            <person name="Lauersen K.J."/>
            <person name="Blifernez-Klassen O."/>
            <person name="Kalinowski J."/>
            <person name="Goesmann A."/>
            <person name="Mussgnug J.H."/>
            <person name="Kruse O."/>
        </authorList>
    </citation>
    <scope>NUCLEOTIDE SEQUENCE [LARGE SCALE GENOMIC DNA]</scope>
    <source>
        <strain evidence="2 3">SAG 48.87</strain>
    </source>
</reference>
<protein>
    <submittedName>
        <fullName evidence="2">Uncharacterized protein</fullName>
    </submittedName>
</protein>
<organism evidence="2 3">
    <name type="scientific">Monoraphidium neglectum</name>
    <dbReference type="NCBI Taxonomy" id="145388"/>
    <lineage>
        <taxon>Eukaryota</taxon>
        <taxon>Viridiplantae</taxon>
        <taxon>Chlorophyta</taxon>
        <taxon>core chlorophytes</taxon>
        <taxon>Chlorophyceae</taxon>
        <taxon>CS clade</taxon>
        <taxon>Sphaeropleales</taxon>
        <taxon>Selenastraceae</taxon>
        <taxon>Monoraphidium</taxon>
    </lineage>
</organism>
<dbReference type="RefSeq" id="XP_013905842.1">
    <property type="nucleotide sequence ID" value="XM_014050388.1"/>
</dbReference>
<evidence type="ECO:0000256" key="1">
    <source>
        <dbReference type="ARBA" id="ARBA00022729"/>
    </source>
</evidence>
<dbReference type="PANTHER" id="PTHR46769:SF2">
    <property type="entry name" value="FIBROCYSTIN-L ISOFORM 2 PRECURSOR-RELATED"/>
    <property type="match status" value="1"/>
</dbReference>
<dbReference type="STRING" id="145388.A0A0D2K9C2"/>
<dbReference type="Proteomes" id="UP000054498">
    <property type="component" value="Unassembled WGS sequence"/>
</dbReference>
<name>A0A0D2K9C2_9CHLO</name>
<dbReference type="PANTHER" id="PTHR46769">
    <property type="entry name" value="POLYCYSTIC KIDNEY AND HEPATIC DISEASE 1 (AUTOSOMAL RECESSIVE)-LIKE 1"/>
    <property type="match status" value="1"/>
</dbReference>
<proteinExistence type="predicted"/>